<accession>A0ABD2Q3F6</accession>
<comment type="caution">
    <text evidence="4">The sequence shown here is derived from an EMBL/GenBank/DDBJ whole genome shotgun (WGS) entry which is preliminary data.</text>
</comment>
<organism evidence="4 5">
    <name type="scientific">Cichlidogyrus casuarinus</name>
    <dbReference type="NCBI Taxonomy" id="1844966"/>
    <lineage>
        <taxon>Eukaryota</taxon>
        <taxon>Metazoa</taxon>
        <taxon>Spiralia</taxon>
        <taxon>Lophotrochozoa</taxon>
        <taxon>Platyhelminthes</taxon>
        <taxon>Monogenea</taxon>
        <taxon>Monopisthocotylea</taxon>
        <taxon>Dactylogyridea</taxon>
        <taxon>Ancyrocephalidae</taxon>
        <taxon>Cichlidogyrus</taxon>
    </lineage>
</organism>
<dbReference type="InterPro" id="IPR008636">
    <property type="entry name" value="Hook_C"/>
</dbReference>
<evidence type="ECO:0000256" key="1">
    <source>
        <dbReference type="SAM" id="Coils"/>
    </source>
</evidence>
<gene>
    <name evidence="4" type="ORF">Ciccas_007507</name>
</gene>
<keyword evidence="5" id="KW-1185">Reference proteome</keyword>
<dbReference type="AlphaFoldDB" id="A0ABD2Q3F6"/>
<feature type="region of interest" description="Disordered" evidence="2">
    <location>
        <begin position="358"/>
        <end position="395"/>
    </location>
</feature>
<evidence type="ECO:0000313" key="4">
    <source>
        <dbReference type="EMBL" id="KAL3313888.1"/>
    </source>
</evidence>
<protein>
    <recommendedName>
        <fullName evidence="3">Hook C-terminal domain-containing protein</fullName>
    </recommendedName>
</protein>
<evidence type="ECO:0000313" key="5">
    <source>
        <dbReference type="Proteomes" id="UP001626550"/>
    </source>
</evidence>
<evidence type="ECO:0000259" key="3">
    <source>
        <dbReference type="Pfam" id="PF05622"/>
    </source>
</evidence>
<dbReference type="Pfam" id="PF05622">
    <property type="entry name" value="HOOK"/>
    <property type="match status" value="1"/>
</dbReference>
<sequence length="395" mass="45192">MLCDHHSEYAELRIEFDNLTSKHKDLSKKHDQSQDKLSELKNVSDELDFLKEDLHNSVKQIHNSEKLRHKAEEMNAESRLRVTILEHENRVCLQRIEELESASFASKSRPQHRSIHQDSDLSSLLDEANRRSGYLETELLAANKEKVKTLIELQRLRSFCEQFVDNLSGFGAISECAEGRALLHSLCQELEKSNSDIEFHSGRKLTTNSPGLLQINSVDAPTLASELTHAHLSSPSTTTISTSESSEMSLLRTQLIAKETEMIQKEQKYRMFLVKAREVIKRLASNQFVCPKCDYEQEGDAPAVTDEIEQLKRVVADKEAIIGNLEQYFEKYKTDRESEQRSVMSAWNHLVIQMNRQSACTSSAKEHENSFKAPMKPQTMLEKLRSDSFSNPLKP</sequence>
<evidence type="ECO:0000256" key="2">
    <source>
        <dbReference type="SAM" id="MobiDB-lite"/>
    </source>
</evidence>
<keyword evidence="1" id="KW-0175">Coiled coil</keyword>
<name>A0ABD2Q3F6_9PLAT</name>
<feature type="domain" description="Hook C-terminal" evidence="3">
    <location>
        <begin position="242"/>
        <end position="371"/>
    </location>
</feature>
<proteinExistence type="predicted"/>
<feature type="coiled-coil region" evidence="1">
    <location>
        <begin position="9"/>
        <end position="60"/>
    </location>
</feature>
<dbReference type="EMBL" id="JBJKFK010001162">
    <property type="protein sequence ID" value="KAL3313888.1"/>
    <property type="molecule type" value="Genomic_DNA"/>
</dbReference>
<reference evidence="4 5" key="1">
    <citation type="submission" date="2024-11" db="EMBL/GenBank/DDBJ databases">
        <title>Adaptive evolution of stress response genes in parasites aligns with host niche diversity.</title>
        <authorList>
            <person name="Hahn C."/>
            <person name="Resl P."/>
        </authorList>
    </citation>
    <scope>NUCLEOTIDE SEQUENCE [LARGE SCALE GENOMIC DNA]</scope>
    <source>
        <strain evidence="4">EGGRZ-B1_66</strain>
        <tissue evidence="4">Body</tissue>
    </source>
</reference>
<dbReference type="Proteomes" id="UP001626550">
    <property type="component" value="Unassembled WGS sequence"/>
</dbReference>